<dbReference type="OrthoDB" id="1955775at2"/>
<dbReference type="AlphaFoldDB" id="A0A2K4ZKE4"/>
<evidence type="ECO:0000259" key="1">
    <source>
        <dbReference type="Pfam" id="PF22296"/>
    </source>
</evidence>
<dbReference type="Proteomes" id="UP000236311">
    <property type="component" value="Unassembled WGS sequence"/>
</dbReference>
<gene>
    <name evidence="2" type="ORF">AMURIS_03698</name>
</gene>
<dbReference type="SUPFAM" id="SSF158446">
    <property type="entry name" value="IVS-encoded protein-like"/>
    <property type="match status" value="1"/>
</dbReference>
<name>A0A2K4ZKE4_9FIRM</name>
<accession>A0A2K4ZKE4</accession>
<reference evidence="2 3" key="1">
    <citation type="submission" date="2018-01" db="EMBL/GenBank/DDBJ databases">
        <authorList>
            <person name="Gaut B.S."/>
            <person name="Morton B.R."/>
            <person name="Clegg M.T."/>
            <person name="Duvall M.R."/>
        </authorList>
    </citation>
    <scope>NUCLEOTIDE SEQUENCE [LARGE SCALE GENOMIC DNA]</scope>
    <source>
        <strain evidence="2">GP69</strain>
    </source>
</reference>
<proteinExistence type="predicted"/>
<feature type="domain" description="bAvd-like" evidence="1">
    <location>
        <begin position="9"/>
        <end position="112"/>
    </location>
</feature>
<keyword evidence="3" id="KW-1185">Reference proteome</keyword>
<dbReference type="RefSeq" id="WP_103240983.1">
    <property type="nucleotide sequence ID" value="NZ_JANJZD010000045.1"/>
</dbReference>
<protein>
    <recommendedName>
        <fullName evidence="1">bAvd-like domain-containing protein</fullName>
    </recommendedName>
</protein>
<evidence type="ECO:0000313" key="3">
    <source>
        <dbReference type="Proteomes" id="UP000236311"/>
    </source>
</evidence>
<dbReference type="InterPro" id="IPR055360">
    <property type="entry name" value="bAvd"/>
</dbReference>
<sequence>MSIRDKGDILHQKIYDFLLYIYPLLSKYPKYEKFSLQTATRNAVLEMLQDVIKWQKTATKSHLYAADVALQQSKELLRLANDLKYSAMNKQHYGECGRKLTELGVMLGEIIEEVKAAK</sequence>
<evidence type="ECO:0000313" key="2">
    <source>
        <dbReference type="EMBL" id="SOY30964.1"/>
    </source>
</evidence>
<dbReference type="NCBIfam" id="NF033474">
    <property type="entry name" value="DivGenRetAVD"/>
    <property type="match status" value="1"/>
</dbReference>
<dbReference type="CDD" id="cd16376">
    <property type="entry name" value="Avd_like"/>
    <property type="match status" value="1"/>
</dbReference>
<organism evidence="2 3">
    <name type="scientific">Acetatifactor muris</name>
    <dbReference type="NCBI Taxonomy" id="879566"/>
    <lineage>
        <taxon>Bacteria</taxon>
        <taxon>Bacillati</taxon>
        <taxon>Bacillota</taxon>
        <taxon>Clostridia</taxon>
        <taxon>Lachnospirales</taxon>
        <taxon>Lachnospiraceae</taxon>
        <taxon>Acetatifactor</taxon>
    </lineage>
</organism>
<dbReference type="Pfam" id="PF22296">
    <property type="entry name" value="bAvd"/>
    <property type="match status" value="1"/>
</dbReference>
<dbReference type="InterPro" id="IPR036583">
    <property type="entry name" value="23S_rRNA_IVS_sf"/>
</dbReference>
<dbReference type="EMBL" id="OFSM01000021">
    <property type="protein sequence ID" value="SOY30964.1"/>
    <property type="molecule type" value="Genomic_DNA"/>
</dbReference>
<dbReference type="Gene3D" id="1.20.1440.60">
    <property type="entry name" value="23S rRNA-intervening sequence"/>
    <property type="match status" value="1"/>
</dbReference>